<evidence type="ECO:0000256" key="1">
    <source>
        <dbReference type="SAM" id="Phobius"/>
    </source>
</evidence>
<name>A0A1J0GVR2_9CAUD</name>
<dbReference type="EMBL" id="KX925554">
    <property type="protein sequence ID" value="APC46273.2"/>
    <property type="molecule type" value="Genomic_DNA"/>
</dbReference>
<keyword evidence="3" id="KW-1185">Reference proteome</keyword>
<evidence type="ECO:0000313" key="2">
    <source>
        <dbReference type="EMBL" id="APC46273.2"/>
    </source>
</evidence>
<dbReference type="Proteomes" id="UP000224898">
    <property type="component" value="Segment"/>
</dbReference>
<reference evidence="2 3" key="1">
    <citation type="submission" date="2016-09" db="EMBL/GenBank/DDBJ databases">
        <title>Complete Genome Sequence of Streptomyces 5a phage BRock.</title>
        <authorList>
            <person name="Crossman A."/>
            <person name="Baron S."/>
            <person name="Jamdagni P."/>
            <person name="Khatri P."/>
            <person name="Sharma D."/>
            <person name="Pandey M."/>
            <person name="Goyal S."/>
            <person name="Kumar S."/>
            <person name="Phogat A."/>
            <person name="Chawla G."/>
            <person name="Pasricha M."/>
            <person name="Gupta K."/>
            <person name="Bazzad D."/>
            <person name="Aggarwal V."/>
            <person name="Poughat A."/>
            <person name="Singh K."/>
            <person name="Rana P."/>
            <person name="Gautam R."/>
            <person name="Sharma V."/>
            <person name="Tyagi D."/>
            <person name="Shahi A."/>
            <person name="Jangra N."/>
            <person name="Malik M."/>
            <person name="Sidhu P.K."/>
            <person name="Malik S."/>
            <person name="Ghalyan Y."/>
            <person name="Sharma S.S."/>
            <person name="Malik A."/>
            <person name="Chuttani R."/>
            <person name="Bamal N."/>
            <person name="Bhadula D."/>
            <person name="Batra A."/>
            <person name="Temple L."/>
            <person name="Nehra K."/>
        </authorList>
    </citation>
    <scope>NUCLEOTIDE SEQUENCE [LARGE SCALE GENOMIC DNA]</scope>
</reference>
<dbReference type="RefSeq" id="YP_009831736.1">
    <property type="nucleotide sequence ID" value="NC_048650.1"/>
</dbReference>
<keyword evidence="1" id="KW-1133">Transmembrane helix</keyword>
<feature type="transmembrane region" description="Helical" evidence="1">
    <location>
        <begin position="12"/>
        <end position="30"/>
    </location>
</feature>
<protein>
    <recommendedName>
        <fullName evidence="4">Transmembrane protein</fullName>
    </recommendedName>
</protein>
<sequence length="73" mass="8604">MRNYSAMWDDFFGAALWVGFLFLLALILPVPGWPTLWWLTYPFGAVLVGIVCRKLGWYRNLTIKGWRIQRVNK</sequence>
<keyword evidence="1" id="KW-0472">Membrane</keyword>
<dbReference type="GeneID" id="55601425"/>
<evidence type="ECO:0000313" key="3">
    <source>
        <dbReference type="Proteomes" id="UP000224898"/>
    </source>
</evidence>
<evidence type="ECO:0008006" key="4">
    <source>
        <dbReference type="Google" id="ProtNLM"/>
    </source>
</evidence>
<organism evidence="2 3">
    <name type="scientific">Streptomyces phage BRock</name>
    <dbReference type="NCBI Taxonomy" id="1913591"/>
    <lineage>
        <taxon>Viruses</taxon>
        <taxon>Duplodnaviria</taxon>
        <taxon>Heunggongvirae</taxon>
        <taxon>Uroviricota</taxon>
        <taxon>Caudoviricetes</taxon>
        <taxon>Borockvirus</taxon>
        <taxon>Borockvirus brock</taxon>
    </lineage>
</organism>
<dbReference type="KEGG" id="vg:55601425"/>
<proteinExistence type="predicted"/>
<feature type="transmembrane region" description="Helical" evidence="1">
    <location>
        <begin position="36"/>
        <end position="57"/>
    </location>
</feature>
<keyword evidence="1" id="KW-0812">Transmembrane</keyword>
<accession>A0A1J0GVR2</accession>